<organism evidence="1">
    <name type="scientific">marine sediment metagenome</name>
    <dbReference type="NCBI Taxonomy" id="412755"/>
    <lineage>
        <taxon>unclassified sequences</taxon>
        <taxon>metagenomes</taxon>
        <taxon>ecological metagenomes</taxon>
    </lineage>
</organism>
<reference evidence="1" key="1">
    <citation type="journal article" date="2015" name="Nature">
        <title>Complex archaea that bridge the gap between prokaryotes and eukaryotes.</title>
        <authorList>
            <person name="Spang A."/>
            <person name="Saw J.H."/>
            <person name="Jorgensen S.L."/>
            <person name="Zaremba-Niedzwiedzka K."/>
            <person name="Martijn J."/>
            <person name="Lind A.E."/>
            <person name="van Eijk R."/>
            <person name="Schleper C."/>
            <person name="Guy L."/>
            <person name="Ettema T.J."/>
        </authorList>
    </citation>
    <scope>NUCLEOTIDE SEQUENCE</scope>
</reference>
<protein>
    <submittedName>
        <fullName evidence="1">Uncharacterized protein</fullName>
    </submittedName>
</protein>
<proteinExistence type="predicted"/>
<dbReference type="AlphaFoldDB" id="A0A0F9CM75"/>
<sequence>MTRIRFLATVFGVAMDDGTERVFVAGDEVDMTYYEHELLVARWQAPRPFVRRLREGKPMDLSGTITLCPTHHGLWRRPPGITHIRTCRHCAHSAKQDYIHAIR</sequence>
<name>A0A0F9CM75_9ZZZZ</name>
<accession>A0A0F9CM75</accession>
<gene>
    <name evidence="1" type="ORF">LCGC14_2592960</name>
</gene>
<dbReference type="EMBL" id="LAZR01043578">
    <property type="protein sequence ID" value="KKL06746.1"/>
    <property type="molecule type" value="Genomic_DNA"/>
</dbReference>
<comment type="caution">
    <text evidence="1">The sequence shown here is derived from an EMBL/GenBank/DDBJ whole genome shotgun (WGS) entry which is preliminary data.</text>
</comment>
<evidence type="ECO:0000313" key="1">
    <source>
        <dbReference type="EMBL" id="KKL06746.1"/>
    </source>
</evidence>